<evidence type="ECO:0000256" key="9">
    <source>
        <dbReference type="ARBA" id="ARBA00022840"/>
    </source>
</evidence>
<evidence type="ECO:0000256" key="6">
    <source>
        <dbReference type="ARBA" id="ARBA00022741"/>
    </source>
</evidence>
<dbReference type="InterPro" id="IPR027417">
    <property type="entry name" value="P-loop_NTPase"/>
</dbReference>
<dbReference type="Pfam" id="PF00350">
    <property type="entry name" value="Dynamin_N"/>
    <property type="match status" value="1"/>
</dbReference>
<feature type="domain" description="Dynamin-type G" evidence="15">
    <location>
        <begin position="49"/>
        <end position="288"/>
    </location>
</feature>
<dbReference type="InParanoid" id="B3RY77"/>
<evidence type="ECO:0000256" key="11">
    <source>
        <dbReference type="SAM" id="Coils"/>
    </source>
</evidence>
<keyword evidence="9" id="KW-0067">ATP-binding</keyword>
<dbReference type="GO" id="GO:0016197">
    <property type="term" value="P:endosomal transport"/>
    <property type="evidence" value="ECO:0000318"/>
    <property type="project" value="GO_Central"/>
</dbReference>
<evidence type="ECO:0000256" key="2">
    <source>
        <dbReference type="ARBA" id="ARBA00004413"/>
    </source>
</evidence>
<dbReference type="SUPFAM" id="SSF52540">
    <property type="entry name" value="P-loop containing nucleoside triphosphate hydrolases"/>
    <property type="match status" value="1"/>
</dbReference>
<keyword evidence="4" id="KW-0597">Phosphoprotein</keyword>
<keyword evidence="12" id="KW-0812">Transmembrane</keyword>
<dbReference type="InterPro" id="IPR000261">
    <property type="entry name" value="EH_dom"/>
</dbReference>
<dbReference type="InterPro" id="IPR018247">
    <property type="entry name" value="EF_Hand_1_Ca_BS"/>
</dbReference>
<dbReference type="PROSITE" id="PS50222">
    <property type="entry name" value="EF_HAND_2"/>
    <property type="match status" value="1"/>
</dbReference>
<evidence type="ECO:0000259" key="14">
    <source>
        <dbReference type="PROSITE" id="PS50222"/>
    </source>
</evidence>
<dbReference type="SMART" id="SM00027">
    <property type="entry name" value="EH"/>
    <property type="match status" value="1"/>
</dbReference>
<keyword evidence="10 12" id="KW-0472">Membrane</keyword>
<protein>
    <recommendedName>
        <fullName evidence="18">EH domain-containing protein</fullName>
    </recommendedName>
</protein>
<keyword evidence="7" id="KW-0967">Endosome</keyword>
<evidence type="ECO:0000256" key="7">
    <source>
        <dbReference type="ARBA" id="ARBA00022753"/>
    </source>
</evidence>
<dbReference type="GO" id="GO:0005509">
    <property type="term" value="F:calcium ion binding"/>
    <property type="evidence" value="ECO:0007669"/>
    <property type="project" value="InterPro"/>
</dbReference>
<evidence type="ECO:0008006" key="18">
    <source>
        <dbReference type="Google" id="ProtNLM"/>
    </source>
</evidence>
<evidence type="ECO:0000313" key="16">
    <source>
        <dbReference type="EMBL" id="EDV24986.1"/>
    </source>
</evidence>
<dbReference type="PROSITE" id="PS00018">
    <property type="entry name" value="EF_HAND_1"/>
    <property type="match status" value="1"/>
</dbReference>
<dbReference type="PRINTS" id="PR00195">
    <property type="entry name" value="DYNAMIN"/>
</dbReference>
<name>B3RY77_TRIAD</name>
<dbReference type="GO" id="GO:0006897">
    <property type="term" value="P:endocytosis"/>
    <property type="evidence" value="ECO:0000318"/>
    <property type="project" value="GO_Central"/>
</dbReference>
<dbReference type="InterPro" id="IPR040990">
    <property type="entry name" value="DUF5600"/>
</dbReference>
<comment type="subcellular location">
    <subcellularLocation>
        <location evidence="2">Cell membrane</location>
        <topology evidence="2">Peripheral membrane protein</topology>
        <orientation evidence="2">Cytoplasmic side</orientation>
    </subcellularLocation>
    <subcellularLocation>
        <location evidence="1">Endosome membrane</location>
        <topology evidence="1">Peripheral membrane protein</topology>
        <orientation evidence="1">Cytoplasmic side</orientation>
    </subcellularLocation>
</comment>
<dbReference type="HOGENOM" id="CLU_017595_1_1_1"/>
<gene>
    <name evidence="16" type="ORF">TRIADDRAFT_25492</name>
</gene>
<dbReference type="InterPro" id="IPR045063">
    <property type="entry name" value="Dynamin_N"/>
</dbReference>
<dbReference type="InterPro" id="IPR002048">
    <property type="entry name" value="EF_hand_dom"/>
</dbReference>
<reference evidence="16 17" key="1">
    <citation type="journal article" date="2008" name="Nature">
        <title>The Trichoplax genome and the nature of placozoans.</title>
        <authorList>
            <person name="Srivastava M."/>
            <person name="Begovic E."/>
            <person name="Chapman J."/>
            <person name="Putnam N.H."/>
            <person name="Hellsten U."/>
            <person name="Kawashima T."/>
            <person name="Kuo A."/>
            <person name="Mitros T."/>
            <person name="Salamov A."/>
            <person name="Carpenter M.L."/>
            <person name="Signorovitch A.Y."/>
            <person name="Moreno M.A."/>
            <person name="Kamm K."/>
            <person name="Grimwood J."/>
            <person name="Schmutz J."/>
            <person name="Shapiro H."/>
            <person name="Grigoriev I.V."/>
            <person name="Buss L.W."/>
            <person name="Schierwater B."/>
            <person name="Dellaporta S.L."/>
            <person name="Rokhsar D.S."/>
        </authorList>
    </citation>
    <scope>NUCLEOTIDE SEQUENCE [LARGE SCALE GENOMIC DNA]</scope>
    <source>
        <strain evidence="16 17">Grell-BS-1999</strain>
    </source>
</reference>
<keyword evidence="12" id="KW-1133">Transmembrane helix</keyword>
<evidence type="ECO:0000256" key="10">
    <source>
        <dbReference type="ARBA" id="ARBA00023136"/>
    </source>
</evidence>
<dbReference type="Proteomes" id="UP000009022">
    <property type="component" value="Unassembled WGS sequence"/>
</dbReference>
<dbReference type="PhylomeDB" id="B3RY77"/>
<keyword evidence="5" id="KW-0479">Metal-binding</keyword>
<dbReference type="CDD" id="cd00052">
    <property type="entry name" value="EH"/>
    <property type="match status" value="1"/>
</dbReference>
<dbReference type="PROSITE" id="PS51718">
    <property type="entry name" value="G_DYNAMIN_2"/>
    <property type="match status" value="1"/>
</dbReference>
<dbReference type="STRING" id="10228.B3RY77"/>
<dbReference type="Gene3D" id="1.10.268.20">
    <property type="match status" value="1"/>
</dbReference>
<dbReference type="GO" id="GO:0005737">
    <property type="term" value="C:cytoplasm"/>
    <property type="evidence" value="ECO:0000318"/>
    <property type="project" value="GO_Central"/>
</dbReference>
<evidence type="ECO:0000256" key="3">
    <source>
        <dbReference type="ARBA" id="ARBA00022475"/>
    </source>
</evidence>
<dbReference type="InterPro" id="IPR031692">
    <property type="entry name" value="EHD_N"/>
</dbReference>
<evidence type="ECO:0000256" key="4">
    <source>
        <dbReference type="ARBA" id="ARBA00022553"/>
    </source>
</evidence>
<dbReference type="CTD" id="6753658"/>
<keyword evidence="17" id="KW-1185">Reference proteome</keyword>
<dbReference type="OrthoDB" id="1716625at2759"/>
<feature type="transmembrane region" description="Helical" evidence="12">
    <location>
        <begin position="534"/>
        <end position="553"/>
    </location>
</feature>
<evidence type="ECO:0000259" key="15">
    <source>
        <dbReference type="PROSITE" id="PS51718"/>
    </source>
</evidence>
<keyword evidence="6" id="KW-0547">Nucleotide-binding</keyword>
<dbReference type="Pfam" id="PF16880">
    <property type="entry name" value="EHD_N"/>
    <property type="match status" value="1"/>
</dbReference>
<feature type="coiled-coil region" evidence="11">
    <location>
        <begin position="257"/>
        <end position="284"/>
    </location>
</feature>
<dbReference type="PROSITE" id="PS50031">
    <property type="entry name" value="EH"/>
    <property type="match status" value="1"/>
</dbReference>
<proteinExistence type="predicted"/>
<keyword evidence="3" id="KW-1003">Cell membrane</keyword>
<evidence type="ECO:0000256" key="12">
    <source>
        <dbReference type="SAM" id="Phobius"/>
    </source>
</evidence>
<dbReference type="KEGG" id="tad:TRIADDRAFT_25492"/>
<dbReference type="eggNOG" id="KOG1954">
    <property type="taxonomic scope" value="Eukaryota"/>
</dbReference>
<dbReference type="InterPro" id="IPR030381">
    <property type="entry name" value="G_DYNAMIN_dom"/>
</dbReference>
<evidence type="ECO:0000256" key="1">
    <source>
        <dbReference type="ARBA" id="ARBA00004125"/>
    </source>
</evidence>
<dbReference type="GO" id="GO:0005886">
    <property type="term" value="C:plasma membrane"/>
    <property type="evidence" value="ECO:0000318"/>
    <property type="project" value="GO_Central"/>
</dbReference>
<dbReference type="GO" id="GO:0005524">
    <property type="term" value="F:ATP binding"/>
    <property type="evidence" value="ECO:0007669"/>
    <property type="project" value="UniProtKB-KW"/>
</dbReference>
<keyword evidence="11" id="KW-0175">Coiled coil</keyword>
<accession>B3RY77</accession>
<sequence length="572" mass="65332">MSLNETREVEALQRVMDELQKVYKNKVLPLEEYYNFDNFDLPPMGDKDFNIKPTILLVGEYSTGKTTFIKYLLSRGYPGMKVSPEPSTDNFCTISYGENDKLLPGHALVSDPSKDYRALGKFGNNLLDELTCIEIQSSVVENLTIIDSPGILSDMSNVKRGYDFPRVIDWFAEHADRIVLLFDAQKLEVGDEMKAILDLLTKNIHKVRIVLNKSDLIDYQQLFRVYGALMFYLGKIIPSRFVPRVYIGSFWDEPFSRLSTEESRQLLEAEKQDLLEDLRNLPRDLAMEKLDYVIKRSRLVRCHAHLIAYLKKEMPSIFRKQARKDNLIFNLSDIYFHVEEEYRIPRGDFPPIEVFQKYLRTADFSKFQTLKPKLIEIVDRMLLCEIPILKDMALQASSLTPAIRGGAFGLGMEGPFSTLAISGVDIGANSPFWAVRYDKSKYDKIFYSLNPIEGRISSDDAKNEMMKSKLPNSVLGKIWVLADHDGDNLLDDEEFALALYLIKLKLDGCDLPAELPRHLIPPSQLGLDCAEGKIKYGIGLVAGILMGLHFILFGRGGRLREDEFVKRGGFHY</sequence>
<dbReference type="InterPro" id="IPR022812">
    <property type="entry name" value="Dynamin"/>
</dbReference>
<evidence type="ECO:0000259" key="13">
    <source>
        <dbReference type="PROSITE" id="PS50031"/>
    </source>
</evidence>
<dbReference type="GeneID" id="6753658"/>
<evidence type="ECO:0000256" key="8">
    <source>
        <dbReference type="ARBA" id="ARBA00022837"/>
    </source>
</evidence>
<dbReference type="GO" id="GO:0010008">
    <property type="term" value="C:endosome membrane"/>
    <property type="evidence" value="ECO:0007669"/>
    <property type="project" value="UniProtKB-SubCell"/>
</dbReference>
<keyword evidence="8" id="KW-0106">Calcium</keyword>
<dbReference type="GO" id="GO:0005525">
    <property type="term" value="F:GTP binding"/>
    <property type="evidence" value="ECO:0007669"/>
    <property type="project" value="InterPro"/>
</dbReference>
<dbReference type="AlphaFoldDB" id="B3RY77"/>
<dbReference type="Pfam" id="PF18150">
    <property type="entry name" value="DUF5600"/>
    <property type="match status" value="1"/>
</dbReference>
<dbReference type="PANTHER" id="PTHR11216:SF31">
    <property type="entry name" value="AT21416P"/>
    <property type="match status" value="1"/>
</dbReference>
<feature type="domain" description="EF-hand" evidence="14">
    <location>
        <begin position="470"/>
        <end position="505"/>
    </location>
</feature>
<evidence type="ECO:0000313" key="17">
    <source>
        <dbReference type="Proteomes" id="UP000009022"/>
    </source>
</evidence>
<dbReference type="SUPFAM" id="SSF47473">
    <property type="entry name" value="EF-hand"/>
    <property type="match status" value="1"/>
</dbReference>
<dbReference type="Pfam" id="PF12763">
    <property type="entry name" value="EH"/>
    <property type="match status" value="1"/>
</dbReference>
<dbReference type="Gene3D" id="1.10.238.10">
    <property type="entry name" value="EF-hand"/>
    <property type="match status" value="1"/>
</dbReference>
<dbReference type="RefSeq" id="XP_002112876.1">
    <property type="nucleotide sequence ID" value="XM_002112840.1"/>
</dbReference>
<dbReference type="Gene3D" id="3.40.50.300">
    <property type="entry name" value="P-loop containing nucleotide triphosphate hydrolases"/>
    <property type="match status" value="1"/>
</dbReference>
<organism evidence="16 17">
    <name type="scientific">Trichoplax adhaerens</name>
    <name type="common">Trichoplax reptans</name>
    <dbReference type="NCBI Taxonomy" id="10228"/>
    <lineage>
        <taxon>Eukaryota</taxon>
        <taxon>Metazoa</taxon>
        <taxon>Placozoa</taxon>
        <taxon>Uniplacotomia</taxon>
        <taxon>Trichoplacea</taxon>
        <taxon>Trichoplacidae</taxon>
        <taxon>Trichoplax</taxon>
    </lineage>
</organism>
<dbReference type="PANTHER" id="PTHR11216">
    <property type="entry name" value="EH DOMAIN"/>
    <property type="match status" value="1"/>
</dbReference>
<evidence type="ECO:0000256" key="5">
    <source>
        <dbReference type="ARBA" id="ARBA00022723"/>
    </source>
</evidence>
<feature type="domain" description="EH" evidence="13">
    <location>
        <begin position="438"/>
        <end position="526"/>
    </location>
</feature>
<dbReference type="EMBL" id="DS985245">
    <property type="protein sequence ID" value="EDV24986.1"/>
    <property type="molecule type" value="Genomic_DNA"/>
</dbReference>
<dbReference type="InterPro" id="IPR011992">
    <property type="entry name" value="EF-hand-dom_pair"/>
</dbReference>
<dbReference type="GO" id="GO:0030674">
    <property type="term" value="F:protein-macromolecule adaptor activity"/>
    <property type="evidence" value="ECO:0000318"/>
    <property type="project" value="GO_Central"/>
</dbReference>